<dbReference type="InterPro" id="IPR012347">
    <property type="entry name" value="Ferritin-like"/>
</dbReference>
<evidence type="ECO:0000259" key="2">
    <source>
        <dbReference type="Pfam" id="PF03713"/>
    </source>
</evidence>
<name>K7RNS8_ACIA4</name>
<dbReference type="PANTHER" id="PTHR36933">
    <property type="entry name" value="SLL0788 PROTEIN"/>
    <property type="match status" value="1"/>
</dbReference>
<evidence type="ECO:0000313" key="4">
    <source>
        <dbReference type="Proteomes" id="UP000000214"/>
    </source>
</evidence>
<feature type="domain" description="DUF305" evidence="2">
    <location>
        <begin position="53"/>
        <end position="248"/>
    </location>
</feature>
<reference evidence="3 4" key="1">
    <citation type="journal article" date="2012" name="BMC Genomics">
        <title>The genome sequence of Propionibacterium acidipropionici provides insights into its biotechnological and industrial potential.</title>
        <authorList>
            <person name="Parizzi L.P."/>
            <person name="Grassi M.C."/>
            <person name="Llerena L.A."/>
            <person name="Carazzolle M.F."/>
            <person name="Queiroz V.L."/>
            <person name="Lunardi I."/>
            <person name="Zeidler A.F."/>
            <person name="Teixeira P.J."/>
            <person name="Mieczkowski P."/>
            <person name="Rincones J."/>
            <person name="Pereira G.A."/>
        </authorList>
    </citation>
    <scope>NUCLEOTIDE SEQUENCE [LARGE SCALE GENOMIC DNA]</scope>
    <source>
        <strain evidence="4">ATCC 4875 / DSM 20272 / JCM 6432 / NBRC 12425 / NCIMB 8070</strain>
    </source>
</reference>
<protein>
    <recommendedName>
        <fullName evidence="2">DUF305 domain-containing protein</fullName>
    </recommendedName>
</protein>
<dbReference type="KEGG" id="pbo:PACID_00850"/>
<gene>
    <name evidence="3" type="ordered locus">PACID_00850</name>
</gene>
<dbReference type="Proteomes" id="UP000000214">
    <property type="component" value="Chromosome"/>
</dbReference>
<feature type="region of interest" description="Disordered" evidence="1">
    <location>
        <begin position="118"/>
        <end position="173"/>
    </location>
</feature>
<organism evidence="3 4">
    <name type="scientific">Acidipropionibacterium acidipropionici (strain ATCC 4875 / DSM 20272 / JCM 6432 / NBRC 12425 / NCIMB 8070 / 4)</name>
    <name type="common">Propionibacterium acidipropionici</name>
    <dbReference type="NCBI Taxonomy" id="1171373"/>
    <lineage>
        <taxon>Bacteria</taxon>
        <taxon>Bacillati</taxon>
        <taxon>Actinomycetota</taxon>
        <taxon>Actinomycetes</taxon>
        <taxon>Propionibacteriales</taxon>
        <taxon>Propionibacteriaceae</taxon>
        <taxon>Acidipropionibacterium</taxon>
    </lineage>
</organism>
<dbReference type="PATRIC" id="fig|1171373.8.peg.84"/>
<dbReference type="STRING" id="1171373.PACID_00850"/>
<dbReference type="InterPro" id="IPR005183">
    <property type="entry name" value="DUF305_CopM-like"/>
</dbReference>
<dbReference type="GeneID" id="88084325"/>
<dbReference type="eggNOG" id="COG3544">
    <property type="taxonomic scope" value="Bacteria"/>
</dbReference>
<evidence type="ECO:0000256" key="1">
    <source>
        <dbReference type="SAM" id="MobiDB-lite"/>
    </source>
</evidence>
<proteinExistence type="predicted"/>
<dbReference type="PANTHER" id="PTHR36933:SF1">
    <property type="entry name" value="SLL0788 PROTEIN"/>
    <property type="match status" value="1"/>
</dbReference>
<dbReference type="Pfam" id="PF03713">
    <property type="entry name" value="DUF305"/>
    <property type="match status" value="1"/>
</dbReference>
<evidence type="ECO:0000313" key="3">
    <source>
        <dbReference type="EMBL" id="AFV87936.1"/>
    </source>
</evidence>
<dbReference type="RefSeq" id="WP_015068853.1">
    <property type="nucleotide sequence ID" value="NC_019395.1"/>
</dbReference>
<sequence>MNQRSRALAGVGVAFVVVVVLVSCLAGTNPTISDSSAASSTAPVVSTTHNAADMEFATMMAVHHQGAMDMSALAGDRADSDDVKTLALQIQEEQGPEITQMKSWLTVWHQAMSGASGMPSATASSMSSMPGMDMSSSMPSMSGMSMPASSAMPSMSGMSMPSSSAIPSSDASAMEMPGMTAKDMAALKAAKGKSFDRLFLKLMIVHHQAGIDMAKTELVKGTNPQAISLAADIVSSQNTEITKMQKMLTALG</sequence>
<dbReference type="HOGENOM" id="CLU_074343_1_1_11"/>
<dbReference type="AlphaFoldDB" id="K7RNS8"/>
<accession>K7RNS8</accession>
<dbReference type="EMBL" id="CP003493">
    <property type="protein sequence ID" value="AFV87936.1"/>
    <property type="molecule type" value="Genomic_DNA"/>
</dbReference>
<dbReference type="Gene3D" id="1.20.1260.10">
    <property type="match status" value="2"/>
</dbReference>
<dbReference type="PROSITE" id="PS51257">
    <property type="entry name" value="PROKAR_LIPOPROTEIN"/>
    <property type="match status" value="1"/>
</dbReference>